<keyword evidence="3" id="KW-1185">Reference proteome</keyword>
<evidence type="ECO:0000313" key="3">
    <source>
        <dbReference type="Proteomes" id="UP000033750"/>
    </source>
</evidence>
<keyword evidence="1" id="KW-0472">Membrane</keyword>
<gene>
    <name evidence="2" type="ORF">MMELEA_03290</name>
</gene>
<evidence type="ECO:0000256" key="1">
    <source>
        <dbReference type="SAM" id="Phobius"/>
    </source>
</evidence>
<dbReference type="EMBL" id="JZXN01000011">
    <property type="protein sequence ID" value="KKB27015.1"/>
    <property type="molecule type" value="Genomic_DNA"/>
</dbReference>
<evidence type="ECO:0000313" key="2">
    <source>
        <dbReference type="EMBL" id="KKB27015.1"/>
    </source>
</evidence>
<accession>A0A0F5H1L0</accession>
<dbReference type="STRING" id="29561.MM26B8_02900"/>
<feature type="transmembrane region" description="Helical" evidence="1">
    <location>
        <begin position="108"/>
        <end position="133"/>
    </location>
</feature>
<dbReference type="RefSeq" id="WP_046096768.1">
    <property type="nucleotide sequence ID" value="NZ_JZXN01000011.1"/>
</dbReference>
<dbReference type="PATRIC" id="fig|1264554.4.peg.284"/>
<dbReference type="AlphaFoldDB" id="A0A0F5H1L0"/>
<proteinExistence type="predicted"/>
<feature type="transmembrane region" description="Helical" evidence="1">
    <location>
        <begin position="51"/>
        <end position="75"/>
    </location>
</feature>
<name>A0A0F5H1L0_9BACT</name>
<reference evidence="2 3" key="1">
    <citation type="submission" date="2015-03" db="EMBL/GenBank/DDBJ databases">
        <title>Genome sequence of Mycoplasma meleagridis strain ATCC 25294.</title>
        <authorList>
            <person name="Yacoub E."/>
            <person name="Blanchard A."/>
            <person name="Sirand-Pugnet P."/>
            <person name="Mardassi B.B.A."/>
        </authorList>
    </citation>
    <scope>NUCLEOTIDE SEQUENCE [LARGE SCALE GENOMIC DNA]</scope>
    <source>
        <strain evidence="2 3">ATCC 25294</strain>
    </source>
</reference>
<feature type="transmembrane region" description="Helical" evidence="1">
    <location>
        <begin position="21"/>
        <end position="39"/>
    </location>
</feature>
<keyword evidence="1" id="KW-1133">Transmembrane helix</keyword>
<organism evidence="2 3">
    <name type="scientific">Mycoplasmopsis meleagridis ATCC 25294</name>
    <dbReference type="NCBI Taxonomy" id="1264554"/>
    <lineage>
        <taxon>Bacteria</taxon>
        <taxon>Bacillati</taxon>
        <taxon>Mycoplasmatota</taxon>
        <taxon>Mycoplasmoidales</taxon>
        <taxon>Metamycoplasmataceae</taxon>
        <taxon>Mycoplasmopsis</taxon>
    </lineage>
</organism>
<sequence length="147" mass="17414">MNNKKIAQEQKRNPYQAFYNWLFIAIFIILPQAILYIIGTKDLGQILIKPYWLNFFLTYLIGLIALLINILFIYYKFLTLRIVNITVPILCVFWFLIPTSYIESYPLYARLITVIFITLLSALIVNIIVGKIIDYREIKSRKNKNQE</sequence>
<dbReference type="Proteomes" id="UP000033750">
    <property type="component" value="Unassembled WGS sequence"/>
</dbReference>
<protein>
    <submittedName>
        <fullName evidence="2">Uncharacterized protein</fullName>
    </submittedName>
</protein>
<dbReference type="OrthoDB" id="399334at2"/>
<keyword evidence="1" id="KW-0812">Transmembrane</keyword>
<dbReference type="NCBIfam" id="NF046002">
    <property type="entry name" value="MAG3450_fam"/>
    <property type="match status" value="1"/>
</dbReference>
<comment type="caution">
    <text evidence="2">The sequence shown here is derived from an EMBL/GenBank/DDBJ whole genome shotgun (WGS) entry which is preliminary data.</text>
</comment>
<feature type="transmembrane region" description="Helical" evidence="1">
    <location>
        <begin position="82"/>
        <end position="102"/>
    </location>
</feature>